<feature type="signal peptide" evidence="1">
    <location>
        <begin position="1"/>
        <end position="19"/>
    </location>
</feature>
<evidence type="ECO:0000313" key="4">
    <source>
        <dbReference type="Proteomes" id="UP001249851"/>
    </source>
</evidence>
<gene>
    <name evidence="3" type="ORF">P5673_001712</name>
</gene>
<dbReference type="PANTHER" id="PTHR22803">
    <property type="entry name" value="MANNOSE, PHOSPHOLIPASE, LECTIN RECEPTOR RELATED"/>
    <property type="match status" value="1"/>
</dbReference>
<reference evidence="3" key="1">
    <citation type="journal article" date="2023" name="G3 (Bethesda)">
        <title>Whole genome assembly and annotation of the endangered Caribbean coral Acropora cervicornis.</title>
        <authorList>
            <person name="Selwyn J.D."/>
            <person name="Vollmer S.V."/>
        </authorList>
    </citation>
    <scope>NUCLEOTIDE SEQUENCE</scope>
    <source>
        <strain evidence="3">K2</strain>
    </source>
</reference>
<sequence>MKPVISFTAFLTLVSSGEGSLKHYTGLNGIPLNVNEPCPQGWVPYNSYCYMASDSIKTRNEAQQFCVQRGAELVKITSQAENDFVLALAREKAPSVKQVWIGLRYQRSVRAFYWSDNSVLTYNNWAPHEPSGNGNEQCGHMWTGRTTRFPARASGYWNDISCATKKVFPNGLVCKKLAAY</sequence>
<evidence type="ECO:0000256" key="1">
    <source>
        <dbReference type="SAM" id="SignalP"/>
    </source>
</evidence>
<dbReference type="Pfam" id="PF00059">
    <property type="entry name" value="Lectin_C"/>
    <property type="match status" value="1"/>
</dbReference>
<protein>
    <submittedName>
        <fullName evidence="3">Perlucin-like protein</fullName>
    </submittedName>
</protein>
<dbReference type="InterPro" id="IPR016186">
    <property type="entry name" value="C-type_lectin-like/link_sf"/>
</dbReference>
<feature type="chain" id="PRO_5042188225" evidence="1">
    <location>
        <begin position="20"/>
        <end position="180"/>
    </location>
</feature>
<keyword evidence="1" id="KW-0732">Signal</keyword>
<dbReference type="PROSITE" id="PS50041">
    <property type="entry name" value="C_TYPE_LECTIN_2"/>
    <property type="match status" value="1"/>
</dbReference>
<dbReference type="InterPro" id="IPR016187">
    <property type="entry name" value="CTDL_fold"/>
</dbReference>
<dbReference type="AlphaFoldDB" id="A0AAD9VG58"/>
<name>A0AAD9VG58_ACRCE</name>
<dbReference type="SMART" id="SM00034">
    <property type="entry name" value="CLECT"/>
    <property type="match status" value="1"/>
</dbReference>
<evidence type="ECO:0000259" key="2">
    <source>
        <dbReference type="PROSITE" id="PS50041"/>
    </source>
</evidence>
<evidence type="ECO:0000313" key="3">
    <source>
        <dbReference type="EMBL" id="KAK2572732.1"/>
    </source>
</evidence>
<keyword evidence="4" id="KW-1185">Reference proteome</keyword>
<dbReference type="EMBL" id="JARQWQ010000003">
    <property type="protein sequence ID" value="KAK2572732.1"/>
    <property type="molecule type" value="Genomic_DNA"/>
</dbReference>
<dbReference type="InterPro" id="IPR050111">
    <property type="entry name" value="C-type_lectin/snaclec_domain"/>
</dbReference>
<dbReference type="PRINTS" id="PR01504">
    <property type="entry name" value="PNCREATITSAP"/>
</dbReference>
<dbReference type="CDD" id="cd00037">
    <property type="entry name" value="CLECT"/>
    <property type="match status" value="1"/>
</dbReference>
<proteinExistence type="predicted"/>
<accession>A0AAD9VG58</accession>
<dbReference type="InterPro" id="IPR001304">
    <property type="entry name" value="C-type_lectin-like"/>
</dbReference>
<feature type="domain" description="C-type lectin" evidence="2">
    <location>
        <begin position="45"/>
        <end position="168"/>
    </location>
</feature>
<dbReference type="SUPFAM" id="SSF56436">
    <property type="entry name" value="C-type lectin-like"/>
    <property type="match status" value="1"/>
</dbReference>
<organism evidence="3 4">
    <name type="scientific">Acropora cervicornis</name>
    <name type="common">Staghorn coral</name>
    <dbReference type="NCBI Taxonomy" id="6130"/>
    <lineage>
        <taxon>Eukaryota</taxon>
        <taxon>Metazoa</taxon>
        <taxon>Cnidaria</taxon>
        <taxon>Anthozoa</taxon>
        <taxon>Hexacorallia</taxon>
        <taxon>Scleractinia</taxon>
        <taxon>Astrocoeniina</taxon>
        <taxon>Acroporidae</taxon>
        <taxon>Acropora</taxon>
    </lineage>
</organism>
<dbReference type="Gene3D" id="3.10.100.10">
    <property type="entry name" value="Mannose-Binding Protein A, subunit A"/>
    <property type="match status" value="1"/>
</dbReference>
<dbReference type="Proteomes" id="UP001249851">
    <property type="component" value="Unassembled WGS sequence"/>
</dbReference>
<comment type="caution">
    <text evidence="3">The sequence shown here is derived from an EMBL/GenBank/DDBJ whole genome shotgun (WGS) entry which is preliminary data.</text>
</comment>
<reference evidence="3" key="2">
    <citation type="journal article" date="2023" name="Science">
        <title>Genomic signatures of disease resistance in endangered staghorn corals.</title>
        <authorList>
            <person name="Vollmer S.V."/>
            <person name="Selwyn J.D."/>
            <person name="Despard B.A."/>
            <person name="Roesel C.L."/>
        </authorList>
    </citation>
    <scope>NUCLEOTIDE SEQUENCE</scope>
    <source>
        <strain evidence="3">K2</strain>
    </source>
</reference>